<sequence length="360" mass="36752">MRILPRTLLALLAALVLVADAQPRVLVRADSSRTATATSSSRSSSSSSISSSSSQSSSALPSAITEGSSLGFSATYTTSFTSSSSSLSSTAASSSSSILPRAFDYPLGKNFTQSSCPDFFDEFLADDDFIDCYPFSFLLQNSNSFFNTIKDGAYALSNAFDRICSVNATKCLATMNAYGARLTTSAACLDDYELQNPLATAAYNGFTAYEVMYSAGCLSSTDSGAYCFVDAQENSSALADSYLYYLPLDVSLPNSSAPTCSRCASDILAIFYSSAGNTSLALSRTYAAAADAVDDDCGANFADKDVAYFTPSAAAAGAAASASSSASSSAAGVGGVTAARSASVVAAVVVGVMVVAGLGL</sequence>
<dbReference type="Pfam" id="PF24855">
    <property type="entry name" value="DUF7729"/>
    <property type="match status" value="1"/>
</dbReference>
<evidence type="ECO:0000313" key="4">
    <source>
        <dbReference type="EMBL" id="KAK7204329.1"/>
    </source>
</evidence>
<accession>A0ABR1F3A4</accession>
<dbReference type="GeneID" id="90035534"/>
<dbReference type="Proteomes" id="UP001498771">
    <property type="component" value="Unassembled WGS sequence"/>
</dbReference>
<dbReference type="InterPro" id="IPR056146">
    <property type="entry name" value="DUF7729"/>
</dbReference>
<feature type="region of interest" description="Disordered" evidence="1">
    <location>
        <begin position="37"/>
        <end position="59"/>
    </location>
</feature>
<proteinExistence type="predicted"/>
<gene>
    <name evidence="4" type="ORF">BZA70DRAFT_189438</name>
</gene>
<keyword evidence="5" id="KW-1185">Reference proteome</keyword>
<comment type="caution">
    <text evidence="4">The sequence shown here is derived from an EMBL/GenBank/DDBJ whole genome shotgun (WGS) entry which is preliminary data.</text>
</comment>
<evidence type="ECO:0000256" key="1">
    <source>
        <dbReference type="SAM" id="MobiDB-lite"/>
    </source>
</evidence>
<evidence type="ECO:0000313" key="5">
    <source>
        <dbReference type="Proteomes" id="UP001498771"/>
    </source>
</evidence>
<dbReference type="EMBL" id="JBBJBU010000008">
    <property type="protein sequence ID" value="KAK7204329.1"/>
    <property type="molecule type" value="Genomic_DNA"/>
</dbReference>
<evidence type="ECO:0000256" key="2">
    <source>
        <dbReference type="SAM" id="SignalP"/>
    </source>
</evidence>
<protein>
    <recommendedName>
        <fullName evidence="3">DUF7729 domain-containing protein</fullName>
    </recommendedName>
</protein>
<dbReference type="PANTHER" id="PTHR39460:SF1">
    <property type="entry name" value="C6 TRANSCRIPTION FACTOR"/>
    <property type="match status" value="1"/>
</dbReference>
<dbReference type="PANTHER" id="PTHR39460">
    <property type="entry name" value="EXPRESSED PROTEIN"/>
    <property type="match status" value="1"/>
</dbReference>
<evidence type="ECO:0000259" key="3">
    <source>
        <dbReference type="Pfam" id="PF24855"/>
    </source>
</evidence>
<feature type="chain" id="PRO_5045124292" description="DUF7729 domain-containing protein" evidence="2">
    <location>
        <begin position="22"/>
        <end position="360"/>
    </location>
</feature>
<feature type="domain" description="DUF7729" evidence="3">
    <location>
        <begin position="99"/>
        <end position="305"/>
    </location>
</feature>
<dbReference type="RefSeq" id="XP_064767362.1">
    <property type="nucleotide sequence ID" value="XM_064910022.1"/>
</dbReference>
<name>A0ABR1F3A4_9ASCO</name>
<keyword evidence="2" id="KW-0732">Signal</keyword>
<feature type="signal peptide" evidence="2">
    <location>
        <begin position="1"/>
        <end position="21"/>
    </location>
</feature>
<reference evidence="4 5" key="1">
    <citation type="submission" date="2024-03" db="EMBL/GenBank/DDBJ databases">
        <title>Genome-scale model development and genomic sequencing of the oleaginous clade Lipomyces.</title>
        <authorList>
            <consortium name="Lawrence Berkeley National Laboratory"/>
            <person name="Czajka J.J."/>
            <person name="Han Y."/>
            <person name="Kim J."/>
            <person name="Mondo S.J."/>
            <person name="Hofstad B.A."/>
            <person name="Robles A."/>
            <person name="Haridas S."/>
            <person name="Riley R."/>
            <person name="LaButti K."/>
            <person name="Pangilinan J."/>
            <person name="Andreopoulos W."/>
            <person name="Lipzen A."/>
            <person name="Yan J."/>
            <person name="Wang M."/>
            <person name="Ng V."/>
            <person name="Grigoriev I.V."/>
            <person name="Spatafora J.W."/>
            <person name="Magnuson J.K."/>
            <person name="Baker S.E."/>
            <person name="Pomraning K.R."/>
        </authorList>
    </citation>
    <scope>NUCLEOTIDE SEQUENCE [LARGE SCALE GENOMIC DNA]</scope>
    <source>
        <strain evidence="4 5">Phaff 52-87</strain>
    </source>
</reference>
<organism evidence="4 5">
    <name type="scientific">Myxozyma melibiosi</name>
    <dbReference type="NCBI Taxonomy" id="54550"/>
    <lineage>
        <taxon>Eukaryota</taxon>
        <taxon>Fungi</taxon>
        <taxon>Dikarya</taxon>
        <taxon>Ascomycota</taxon>
        <taxon>Saccharomycotina</taxon>
        <taxon>Lipomycetes</taxon>
        <taxon>Lipomycetales</taxon>
        <taxon>Lipomycetaceae</taxon>
        <taxon>Myxozyma</taxon>
    </lineage>
</organism>